<name>A0ABQ6Y6R3_9GAMM</name>
<dbReference type="RefSeq" id="WP_159661016.1">
    <property type="nucleotide sequence ID" value="NZ_AQPF01000023.1"/>
</dbReference>
<proteinExistence type="predicted"/>
<keyword evidence="1" id="KW-0812">Transmembrane</keyword>
<evidence type="ECO:0000313" key="3">
    <source>
        <dbReference type="EMBL" id="KAF0804904.1"/>
    </source>
</evidence>
<keyword evidence="1" id="KW-1133">Transmembrane helix</keyword>
<sequence>MALIKCKECGNEISPSAKSCPHCGAPKEVARGKVGVAKIIVIIFGAFFIYGIIANGIQDHKRTTAQAGNQPHIAEKKHWAFRVTTNPIDDTNLPIMIVNPIKGRNYRGTYDLVARCKSNKTELYVKWHDYLGDDSSSIYQEWKRVTVRVGEAKARKETWDISTDKTSTFSRKAIPLLREIAAADKLLLQTTPYNADPVMAVFDTRGLEEPISKIAKECNWKL</sequence>
<protein>
    <recommendedName>
        <fullName evidence="2">Zinc-ribbon domain-containing protein</fullName>
    </recommendedName>
</protein>
<comment type="caution">
    <text evidence="3">The sequence shown here is derived from an EMBL/GenBank/DDBJ whole genome shotgun (WGS) entry which is preliminary data.</text>
</comment>
<reference evidence="3 4" key="1">
    <citation type="submission" date="2012-09" db="EMBL/GenBank/DDBJ databases">
        <title>Genome Sequence of alkane-degrading Bacterium Alcanivorax sp. 6-D-6.</title>
        <authorList>
            <person name="Lai Q."/>
            <person name="Shao Z."/>
        </authorList>
    </citation>
    <scope>NUCLEOTIDE SEQUENCE [LARGE SCALE GENOMIC DNA]</scope>
    <source>
        <strain evidence="3 4">6-D-6</strain>
    </source>
</reference>
<dbReference type="InterPro" id="IPR026870">
    <property type="entry name" value="Zinc_ribbon_dom"/>
</dbReference>
<evidence type="ECO:0000259" key="2">
    <source>
        <dbReference type="Pfam" id="PF13240"/>
    </source>
</evidence>
<keyword evidence="4" id="KW-1185">Reference proteome</keyword>
<gene>
    <name evidence="3" type="ORF">A6D6_02668</name>
</gene>
<keyword evidence="1" id="KW-0472">Membrane</keyword>
<dbReference type="InterPro" id="IPR017738">
    <property type="entry name" value="T6SS-assoc_VCA0118"/>
</dbReference>
<feature type="domain" description="Zinc-ribbon" evidence="2">
    <location>
        <begin position="5"/>
        <end position="26"/>
    </location>
</feature>
<evidence type="ECO:0000256" key="1">
    <source>
        <dbReference type="SAM" id="Phobius"/>
    </source>
</evidence>
<evidence type="ECO:0000313" key="4">
    <source>
        <dbReference type="Proteomes" id="UP000771797"/>
    </source>
</evidence>
<accession>A0ABQ6Y6R3</accession>
<dbReference type="Pfam" id="PF13240">
    <property type="entry name" value="Zn_Ribbon_1"/>
    <property type="match status" value="1"/>
</dbReference>
<dbReference type="Pfam" id="PF11319">
    <property type="entry name" value="VasI"/>
    <property type="match status" value="1"/>
</dbReference>
<organism evidence="3 4">
    <name type="scientific">Alcanivorax xiamenensis</name>
    <dbReference type="NCBI Taxonomy" id="1177156"/>
    <lineage>
        <taxon>Bacteria</taxon>
        <taxon>Pseudomonadati</taxon>
        <taxon>Pseudomonadota</taxon>
        <taxon>Gammaproteobacteria</taxon>
        <taxon>Oceanospirillales</taxon>
        <taxon>Alcanivoracaceae</taxon>
        <taxon>Alcanivorax</taxon>
    </lineage>
</organism>
<dbReference type="EMBL" id="AQPF01000023">
    <property type="protein sequence ID" value="KAF0804904.1"/>
    <property type="molecule type" value="Genomic_DNA"/>
</dbReference>
<dbReference type="Proteomes" id="UP000771797">
    <property type="component" value="Unassembled WGS sequence"/>
</dbReference>
<feature type="transmembrane region" description="Helical" evidence="1">
    <location>
        <begin position="35"/>
        <end position="53"/>
    </location>
</feature>